<protein>
    <submittedName>
        <fullName evidence="1">Uncharacterized protein</fullName>
    </submittedName>
</protein>
<reference evidence="1" key="1">
    <citation type="submission" date="2020-06" db="EMBL/GenBank/DDBJ databases">
        <title>WGS assembly of Ceratodon purpureus strain R40.</title>
        <authorList>
            <person name="Carey S.B."/>
            <person name="Jenkins J."/>
            <person name="Shu S."/>
            <person name="Lovell J.T."/>
            <person name="Sreedasyam A."/>
            <person name="Maumus F."/>
            <person name="Tiley G.P."/>
            <person name="Fernandez-Pozo N."/>
            <person name="Barry K."/>
            <person name="Chen C."/>
            <person name="Wang M."/>
            <person name="Lipzen A."/>
            <person name="Daum C."/>
            <person name="Saski C.A."/>
            <person name="Payton A.C."/>
            <person name="Mcbreen J.C."/>
            <person name="Conrad R.E."/>
            <person name="Kollar L.M."/>
            <person name="Olsson S."/>
            <person name="Huttunen S."/>
            <person name="Landis J.B."/>
            <person name="Wickett N.J."/>
            <person name="Johnson M.G."/>
            <person name="Rensing S.A."/>
            <person name="Grimwood J."/>
            <person name="Schmutz J."/>
            <person name="Mcdaniel S.F."/>
        </authorList>
    </citation>
    <scope>NUCLEOTIDE SEQUENCE</scope>
    <source>
        <strain evidence="1">R40</strain>
    </source>
</reference>
<keyword evidence="2" id="KW-1185">Reference proteome</keyword>
<name>A0A8T0IV45_CERPU</name>
<dbReference type="EMBL" id="CM026422">
    <property type="protein sequence ID" value="KAG0586243.1"/>
    <property type="molecule type" value="Genomic_DNA"/>
</dbReference>
<dbReference type="Proteomes" id="UP000822688">
    <property type="component" value="Chromosome 2"/>
</dbReference>
<accession>A0A8T0IV45</accession>
<dbReference type="AlphaFoldDB" id="A0A8T0IV45"/>
<comment type="caution">
    <text evidence="1">The sequence shown here is derived from an EMBL/GenBank/DDBJ whole genome shotgun (WGS) entry which is preliminary data.</text>
</comment>
<evidence type="ECO:0000313" key="1">
    <source>
        <dbReference type="EMBL" id="KAG0586243.1"/>
    </source>
</evidence>
<sequence length="103" mass="11882">MQFSLHSVGSKRSFIFVGKRYVCSISINCRKASRFHSIQQRLCAFHLGIHSDYCSIRRVCLLLEVLSSLFSPLLTVKSKFSKLLLSHAVLSFKNIPIFEFRKE</sequence>
<evidence type="ECO:0000313" key="2">
    <source>
        <dbReference type="Proteomes" id="UP000822688"/>
    </source>
</evidence>
<gene>
    <name evidence="1" type="ORF">KC19_2G075000</name>
</gene>
<proteinExistence type="predicted"/>
<organism evidence="1 2">
    <name type="scientific">Ceratodon purpureus</name>
    <name type="common">Fire moss</name>
    <name type="synonym">Dicranum purpureum</name>
    <dbReference type="NCBI Taxonomy" id="3225"/>
    <lineage>
        <taxon>Eukaryota</taxon>
        <taxon>Viridiplantae</taxon>
        <taxon>Streptophyta</taxon>
        <taxon>Embryophyta</taxon>
        <taxon>Bryophyta</taxon>
        <taxon>Bryophytina</taxon>
        <taxon>Bryopsida</taxon>
        <taxon>Dicranidae</taxon>
        <taxon>Pseudoditrichales</taxon>
        <taxon>Ditrichaceae</taxon>
        <taxon>Ceratodon</taxon>
    </lineage>
</organism>